<dbReference type="EMBL" id="JABAFY010000004">
    <property type="protein sequence ID" value="NME51319.1"/>
    <property type="molecule type" value="Genomic_DNA"/>
</dbReference>
<feature type="chain" id="PRO_5032763465" evidence="1">
    <location>
        <begin position="31"/>
        <end position="163"/>
    </location>
</feature>
<comment type="caution">
    <text evidence="2">The sequence shown here is derived from an EMBL/GenBank/DDBJ whole genome shotgun (WGS) entry which is preliminary data.</text>
</comment>
<evidence type="ECO:0000313" key="3">
    <source>
        <dbReference type="Proteomes" id="UP000522333"/>
    </source>
</evidence>
<keyword evidence="1" id="KW-0732">Signal</keyword>
<dbReference type="Proteomes" id="UP000522333">
    <property type="component" value="Unassembled WGS sequence"/>
</dbReference>
<protein>
    <submittedName>
        <fullName evidence="2">Uncharacterized protein</fullName>
    </submittedName>
</protein>
<proteinExistence type="predicted"/>
<evidence type="ECO:0000256" key="1">
    <source>
        <dbReference type="SAM" id="SignalP"/>
    </source>
</evidence>
<name>A0A848CEL5_9BACT</name>
<gene>
    <name evidence="2" type="ORF">HF854_01975</name>
</gene>
<sequence>MKQGDSDMKKIATLALCVLMLALTAPVIQAATPQAGAPKADKPAKVDARSTPVWVELEGTDSIGARLGMRLKEAFNGSNLFSLTDKDMPKMRLLVSTQSEFPGRPGVGSVYSICWTFTQGEGYLGYLLAREVGTLTYEEIDALVNRLVERTDGLSVKYSNLWK</sequence>
<organism evidence="2 3">
    <name type="scientific">Desulfovibrio piger</name>
    <dbReference type="NCBI Taxonomy" id="901"/>
    <lineage>
        <taxon>Bacteria</taxon>
        <taxon>Pseudomonadati</taxon>
        <taxon>Thermodesulfobacteriota</taxon>
        <taxon>Desulfovibrionia</taxon>
        <taxon>Desulfovibrionales</taxon>
        <taxon>Desulfovibrionaceae</taxon>
        <taxon>Desulfovibrio</taxon>
    </lineage>
</organism>
<accession>A0A848CEL5</accession>
<reference evidence="2 3" key="1">
    <citation type="submission" date="2020-04" db="EMBL/GenBank/DDBJ databases">
        <authorList>
            <person name="Hitch T.C.A."/>
            <person name="Wylensek D."/>
            <person name="Clavel T."/>
        </authorList>
    </citation>
    <scope>NUCLEOTIDE SEQUENCE [LARGE SCALE GENOMIC DNA]</scope>
    <source>
        <strain evidence="2 3">PG-251-APC-1</strain>
    </source>
</reference>
<feature type="signal peptide" evidence="1">
    <location>
        <begin position="1"/>
        <end position="30"/>
    </location>
</feature>
<dbReference type="AlphaFoldDB" id="A0A848CEL5"/>
<evidence type="ECO:0000313" key="2">
    <source>
        <dbReference type="EMBL" id="NME51319.1"/>
    </source>
</evidence>